<evidence type="ECO:0000256" key="3">
    <source>
        <dbReference type="RuleBase" id="RU003932"/>
    </source>
</evidence>
<dbReference type="PROSITE" id="PS51718">
    <property type="entry name" value="G_DYNAMIN_2"/>
    <property type="match status" value="1"/>
</dbReference>
<dbReference type="CDD" id="cd08771">
    <property type="entry name" value="DLP_1"/>
    <property type="match status" value="1"/>
</dbReference>
<dbReference type="KEGG" id="ffu:CLAFUR5_13728"/>
<evidence type="ECO:0000256" key="2">
    <source>
        <dbReference type="ARBA" id="ARBA00023134"/>
    </source>
</evidence>
<dbReference type="InterPro" id="IPR003130">
    <property type="entry name" value="GED"/>
</dbReference>
<dbReference type="InterPro" id="IPR045063">
    <property type="entry name" value="Dynamin_N"/>
</dbReference>
<dbReference type="InterPro" id="IPR030381">
    <property type="entry name" value="G_DYNAMIN_dom"/>
</dbReference>
<feature type="domain" description="Dynamin-type G" evidence="6">
    <location>
        <begin position="65"/>
        <end position="357"/>
    </location>
</feature>
<protein>
    <submittedName>
        <fullName evidence="7">Interferon-induced GTP-binding protein Mx1</fullName>
    </submittedName>
</protein>
<sequence>MGSFAPTQIRFAQPSPFSKPLFPAATTTLSTPTMAANKKEEVNGLAEPAMLEKIDKLFACGVGELVDLPQIVVVGDQSSGKSSVLEGLVNKPLPRDSGLCTRFATQIVFRREASEGIVVSIIPDQHASPEHTARVRAYKKDVESLDSAVFTEIMKEVHTEMGLSKTGEDGKRTPTFSNDILRLEVSGPDQEHLSVVDVPGIFKSTTEGLTTKADIELVRNMVHGYMINPRSVMLAVIPAHVDVATQEILELALEADPAGDRTLGVLTKPDLVDKGAESHVVNLMDGRSRSMKLGWHMIVNPGQKELSDTELDRTSLEDSFFRSTSPWNLIDKDKVGINSLRLRLKEILSGQVKKVFPKVKQEIKTQLNAQQKKLKNLGPERGELFEQNSFLTELATNFQRLVTLALTANYAADTVFNSNETLRIAPAVRFRQDTFADEMAKFGQTYSFLRKDGEDAVPPPPDEETEFNVRKEADIDELADVLHKQISLLRREAGDIKPWLHEKFLQNRGFEIGTFNPSIIATTMRKQSEKWEDISLGYVSDIIVMVQMFIESALASLCSDRDVRVALLNKMSDKLNTRYGMAMTNTKFLLQVERSNTPATQNHCFNNNLQKSRQGKVMASMRKNAFPLSRFNQNSVFGSPDSMTQEVVPVSQAVAAHDMSNDDFIVQDIHDILKSYYKVARKTFVDSVCKQAVNHHLLHGEESPLMLFSPIYVSRLKKEELREIAGEAPGLQRMRAQLKKEIESLKDAMKILNKV</sequence>
<reference evidence="7" key="2">
    <citation type="journal article" date="2022" name="Microb. Genom.">
        <title>A chromosome-scale genome assembly of the tomato pathogen Cladosporium fulvum reveals a compartmentalized genome architecture and the presence of a dispensable chromosome.</title>
        <authorList>
            <person name="Zaccaron A.Z."/>
            <person name="Chen L.H."/>
            <person name="Samaras A."/>
            <person name="Stergiopoulos I."/>
        </authorList>
    </citation>
    <scope>NUCLEOTIDE SEQUENCE</scope>
    <source>
        <strain evidence="7">Race5_Kim</strain>
    </source>
</reference>
<comment type="similarity">
    <text evidence="3">Belongs to the TRAFAC class dynamin-like GTPase superfamily. Dynamin/Fzo/YdjA family.</text>
</comment>
<gene>
    <name evidence="7" type="ORF">CLAFUR5_13728</name>
</gene>
<dbReference type="GO" id="GO:0005739">
    <property type="term" value="C:mitochondrion"/>
    <property type="evidence" value="ECO:0007669"/>
    <property type="project" value="TreeGrafter"/>
</dbReference>
<dbReference type="InterPro" id="IPR027417">
    <property type="entry name" value="P-loop_NTPase"/>
</dbReference>
<name>A0A9Q8PKL3_PASFU</name>
<dbReference type="PANTHER" id="PTHR11566:SF215">
    <property type="entry name" value="DYNAMIN GTPASE"/>
    <property type="match status" value="1"/>
</dbReference>
<dbReference type="SUPFAM" id="SSF52540">
    <property type="entry name" value="P-loop containing nucleoside triphosphate hydrolases"/>
    <property type="match status" value="1"/>
</dbReference>
<evidence type="ECO:0000256" key="1">
    <source>
        <dbReference type="ARBA" id="ARBA00022741"/>
    </source>
</evidence>
<evidence type="ECO:0000259" key="5">
    <source>
        <dbReference type="PROSITE" id="PS51388"/>
    </source>
</evidence>
<dbReference type="Gene3D" id="1.20.120.1240">
    <property type="entry name" value="Dynamin, middle domain"/>
    <property type="match status" value="1"/>
</dbReference>
<dbReference type="InterPro" id="IPR022812">
    <property type="entry name" value="Dynamin"/>
</dbReference>
<keyword evidence="4" id="KW-0175">Coiled coil</keyword>
<dbReference type="InterPro" id="IPR001401">
    <property type="entry name" value="Dynamin_GTPase"/>
</dbReference>
<reference evidence="7" key="1">
    <citation type="submission" date="2021-12" db="EMBL/GenBank/DDBJ databases">
        <authorList>
            <person name="Zaccaron A."/>
            <person name="Stergiopoulos I."/>
        </authorList>
    </citation>
    <scope>NUCLEOTIDE SEQUENCE</scope>
    <source>
        <strain evidence="7">Race5_Kim</strain>
    </source>
</reference>
<dbReference type="PANTHER" id="PTHR11566">
    <property type="entry name" value="DYNAMIN"/>
    <property type="match status" value="1"/>
</dbReference>
<dbReference type="PRINTS" id="PR00195">
    <property type="entry name" value="DYNAMIN"/>
</dbReference>
<dbReference type="GO" id="GO:0000266">
    <property type="term" value="P:mitochondrial fission"/>
    <property type="evidence" value="ECO:0007669"/>
    <property type="project" value="TreeGrafter"/>
</dbReference>
<organism evidence="7 8">
    <name type="scientific">Passalora fulva</name>
    <name type="common">Tomato leaf mold</name>
    <name type="synonym">Cladosporium fulvum</name>
    <dbReference type="NCBI Taxonomy" id="5499"/>
    <lineage>
        <taxon>Eukaryota</taxon>
        <taxon>Fungi</taxon>
        <taxon>Dikarya</taxon>
        <taxon>Ascomycota</taxon>
        <taxon>Pezizomycotina</taxon>
        <taxon>Dothideomycetes</taxon>
        <taxon>Dothideomycetidae</taxon>
        <taxon>Mycosphaerellales</taxon>
        <taxon>Mycosphaerellaceae</taxon>
        <taxon>Fulvia</taxon>
    </lineage>
</organism>
<evidence type="ECO:0000256" key="4">
    <source>
        <dbReference type="SAM" id="Coils"/>
    </source>
</evidence>
<dbReference type="EMBL" id="CP090174">
    <property type="protein sequence ID" value="UJO24166.1"/>
    <property type="molecule type" value="Genomic_DNA"/>
</dbReference>
<dbReference type="GO" id="GO:0005525">
    <property type="term" value="F:GTP binding"/>
    <property type="evidence" value="ECO:0007669"/>
    <property type="project" value="UniProtKB-KW"/>
</dbReference>
<dbReference type="InterPro" id="IPR000375">
    <property type="entry name" value="Dynamin_stalk"/>
</dbReference>
<evidence type="ECO:0000259" key="6">
    <source>
        <dbReference type="PROSITE" id="PS51718"/>
    </source>
</evidence>
<dbReference type="InterPro" id="IPR019762">
    <property type="entry name" value="Dynamin_GTPase_CS"/>
</dbReference>
<dbReference type="Gene3D" id="3.40.50.300">
    <property type="entry name" value="P-loop containing nucleotide triphosphate hydrolases"/>
    <property type="match status" value="1"/>
</dbReference>
<dbReference type="SMART" id="SM00053">
    <property type="entry name" value="DYNc"/>
    <property type="match status" value="1"/>
</dbReference>
<dbReference type="GeneID" id="71993606"/>
<dbReference type="GO" id="GO:0006897">
    <property type="term" value="P:endocytosis"/>
    <property type="evidence" value="ECO:0007669"/>
    <property type="project" value="TreeGrafter"/>
</dbReference>
<feature type="coiled-coil region" evidence="4">
    <location>
        <begin position="728"/>
        <end position="755"/>
    </location>
</feature>
<dbReference type="AlphaFoldDB" id="A0A9Q8PKL3"/>
<dbReference type="Pfam" id="PF02212">
    <property type="entry name" value="GED"/>
    <property type="match status" value="1"/>
</dbReference>
<dbReference type="GO" id="GO:0016020">
    <property type="term" value="C:membrane"/>
    <property type="evidence" value="ECO:0007669"/>
    <property type="project" value="TreeGrafter"/>
</dbReference>
<evidence type="ECO:0000313" key="7">
    <source>
        <dbReference type="EMBL" id="UJO24166.1"/>
    </source>
</evidence>
<dbReference type="GO" id="GO:0008017">
    <property type="term" value="F:microtubule binding"/>
    <property type="evidence" value="ECO:0007669"/>
    <property type="project" value="TreeGrafter"/>
</dbReference>
<dbReference type="PROSITE" id="PS51388">
    <property type="entry name" value="GED"/>
    <property type="match status" value="1"/>
</dbReference>
<accession>A0A9Q8PKL3</accession>
<feature type="domain" description="GED" evidence="5">
    <location>
        <begin position="666"/>
        <end position="755"/>
    </location>
</feature>
<dbReference type="GO" id="GO:0048312">
    <property type="term" value="P:intracellular distribution of mitochondria"/>
    <property type="evidence" value="ECO:0007669"/>
    <property type="project" value="TreeGrafter"/>
</dbReference>
<dbReference type="RefSeq" id="XP_047768532.1">
    <property type="nucleotide sequence ID" value="XM_047912876.1"/>
</dbReference>
<keyword evidence="1 3" id="KW-0547">Nucleotide-binding</keyword>
<dbReference type="Proteomes" id="UP000756132">
    <property type="component" value="Chromosome 12"/>
</dbReference>
<dbReference type="InterPro" id="IPR020850">
    <property type="entry name" value="GED_dom"/>
</dbReference>
<dbReference type="GO" id="GO:0005874">
    <property type="term" value="C:microtubule"/>
    <property type="evidence" value="ECO:0007669"/>
    <property type="project" value="TreeGrafter"/>
</dbReference>
<dbReference type="OrthoDB" id="415706at2759"/>
<dbReference type="Pfam" id="PF01031">
    <property type="entry name" value="Dynamin_M"/>
    <property type="match status" value="1"/>
</dbReference>
<keyword evidence="2 3" id="KW-0342">GTP-binding</keyword>
<dbReference type="FunFam" id="3.40.50.300:FF:001425">
    <property type="entry name" value="Dynamin GTPase, putative"/>
    <property type="match status" value="1"/>
</dbReference>
<dbReference type="GO" id="GO:0003924">
    <property type="term" value="F:GTPase activity"/>
    <property type="evidence" value="ECO:0007669"/>
    <property type="project" value="InterPro"/>
</dbReference>
<proteinExistence type="inferred from homology"/>
<evidence type="ECO:0000313" key="8">
    <source>
        <dbReference type="Proteomes" id="UP000756132"/>
    </source>
</evidence>
<dbReference type="Pfam" id="PF00350">
    <property type="entry name" value="Dynamin_N"/>
    <property type="match status" value="1"/>
</dbReference>
<dbReference type="GO" id="GO:0016559">
    <property type="term" value="P:peroxisome fission"/>
    <property type="evidence" value="ECO:0007669"/>
    <property type="project" value="TreeGrafter"/>
</dbReference>
<keyword evidence="8" id="KW-1185">Reference proteome</keyword>
<dbReference type="PROSITE" id="PS00410">
    <property type="entry name" value="G_DYNAMIN_1"/>
    <property type="match status" value="1"/>
</dbReference>